<sequence>MESALAEAPRARLIELKERGGAMAALDFGDPSRAVDVVFVHANGFNARTYRTILAPLARDLRVLAIDQRGHGRSTLPADTVGRTSWNGLRDDLLALLETLNIRDVVLAGHSMGGTACVLAQALAADRVRRVVLFDPVVMPAAGPVDPSQVSNSPLVQGALRRRSVFPDKASVVAAYTGRGAFRTWQSQMLADYVADGFREREDGQVELSCAPEWEASNFASHAHDTWGAFEQAQVPIRILRAEEGSTCREDPKLDALVAAGRIQVETVPGTSHFLPMERPDLIASALRAAVA</sequence>
<name>A0A840A6B6_9CAUL</name>
<dbReference type="SUPFAM" id="SSF53474">
    <property type="entry name" value="alpha/beta-Hydrolases"/>
    <property type="match status" value="1"/>
</dbReference>
<feature type="domain" description="AB hydrolase-1" evidence="1">
    <location>
        <begin position="37"/>
        <end position="285"/>
    </location>
</feature>
<dbReference type="PANTHER" id="PTHR43194:SF2">
    <property type="entry name" value="PEROXISOMAL MEMBRANE PROTEIN LPX1"/>
    <property type="match status" value="1"/>
</dbReference>
<dbReference type="PANTHER" id="PTHR43194">
    <property type="entry name" value="HYDROLASE ALPHA/BETA FOLD FAMILY"/>
    <property type="match status" value="1"/>
</dbReference>
<protein>
    <submittedName>
        <fullName evidence="2">Pimeloyl-ACP methyl ester carboxylesterase</fullName>
    </submittedName>
</protein>
<accession>A0A840A6B6</accession>
<evidence type="ECO:0000313" key="3">
    <source>
        <dbReference type="Proteomes" id="UP000530564"/>
    </source>
</evidence>
<dbReference type="RefSeq" id="WP_183776473.1">
    <property type="nucleotide sequence ID" value="NZ_JACIDK010000007.1"/>
</dbReference>
<dbReference type="EMBL" id="JACIDK010000007">
    <property type="protein sequence ID" value="MBB3893193.1"/>
    <property type="molecule type" value="Genomic_DNA"/>
</dbReference>
<dbReference type="Pfam" id="PF12697">
    <property type="entry name" value="Abhydrolase_6"/>
    <property type="match status" value="1"/>
</dbReference>
<evidence type="ECO:0000313" key="2">
    <source>
        <dbReference type="EMBL" id="MBB3893193.1"/>
    </source>
</evidence>
<dbReference type="AlphaFoldDB" id="A0A840A6B6"/>
<gene>
    <name evidence="2" type="ORF">GGQ61_003931</name>
</gene>
<dbReference type="Proteomes" id="UP000530564">
    <property type="component" value="Unassembled WGS sequence"/>
</dbReference>
<dbReference type="InterPro" id="IPR050228">
    <property type="entry name" value="Carboxylesterase_BioH"/>
</dbReference>
<dbReference type="Gene3D" id="3.40.50.1820">
    <property type="entry name" value="alpha/beta hydrolase"/>
    <property type="match status" value="1"/>
</dbReference>
<evidence type="ECO:0000259" key="1">
    <source>
        <dbReference type="Pfam" id="PF12697"/>
    </source>
</evidence>
<proteinExistence type="predicted"/>
<dbReference type="InterPro" id="IPR029058">
    <property type="entry name" value="AB_hydrolase_fold"/>
</dbReference>
<organism evidence="2 3">
    <name type="scientific">Phenylobacterium haematophilum</name>
    <dbReference type="NCBI Taxonomy" id="98513"/>
    <lineage>
        <taxon>Bacteria</taxon>
        <taxon>Pseudomonadati</taxon>
        <taxon>Pseudomonadota</taxon>
        <taxon>Alphaproteobacteria</taxon>
        <taxon>Caulobacterales</taxon>
        <taxon>Caulobacteraceae</taxon>
        <taxon>Phenylobacterium</taxon>
    </lineage>
</organism>
<keyword evidence="3" id="KW-1185">Reference proteome</keyword>
<comment type="caution">
    <text evidence="2">The sequence shown here is derived from an EMBL/GenBank/DDBJ whole genome shotgun (WGS) entry which is preliminary data.</text>
</comment>
<reference evidence="2 3" key="1">
    <citation type="submission" date="2020-08" db="EMBL/GenBank/DDBJ databases">
        <title>Genomic Encyclopedia of Type Strains, Phase IV (KMG-IV): sequencing the most valuable type-strain genomes for metagenomic binning, comparative biology and taxonomic classification.</title>
        <authorList>
            <person name="Goeker M."/>
        </authorList>
    </citation>
    <scope>NUCLEOTIDE SEQUENCE [LARGE SCALE GENOMIC DNA]</scope>
    <source>
        <strain evidence="2 3">DSM 21793</strain>
    </source>
</reference>
<dbReference type="InterPro" id="IPR000073">
    <property type="entry name" value="AB_hydrolase_1"/>
</dbReference>